<dbReference type="Proteomes" id="UP000195573">
    <property type="component" value="Chromosome"/>
</dbReference>
<name>A0ABM6KED4_9BACI</name>
<organism evidence="2 3">
    <name type="scientific">Sutcliffiella horikoshii</name>
    <dbReference type="NCBI Taxonomy" id="79883"/>
    <lineage>
        <taxon>Bacteria</taxon>
        <taxon>Bacillati</taxon>
        <taxon>Bacillota</taxon>
        <taxon>Bacilli</taxon>
        <taxon>Bacillales</taxon>
        <taxon>Bacillaceae</taxon>
        <taxon>Sutcliffiella</taxon>
    </lineage>
</organism>
<accession>A0ABM6KED4</accession>
<sequence length="120" mass="14018">MSEVLAKLTEDFSELTKELRKLTEVLSQMTERIFQMTEGPKYLTEHPPVNVRTPTKIGNEMSEPMGKLSEWVFTPQNWIIFLSFSSKINKAQSLNLLKTFPKNKLLRLWSCFVLHNEFPN</sequence>
<feature type="coiled-coil region" evidence="1">
    <location>
        <begin position="5"/>
        <end position="32"/>
    </location>
</feature>
<reference evidence="2 3" key="1">
    <citation type="submission" date="2017-04" db="EMBL/GenBank/DDBJ databases">
        <title>Complete Genome Sequence of the Bacillus horikoshii 20a strain from Cuatro Cienegas, Coahuila, Mexico.</title>
        <authorList>
            <person name="Zarza E."/>
            <person name="Alcaraz L.D."/>
            <person name="Aguilar-Salinas B."/>
            <person name="Islas A."/>
            <person name="Olmedo-Alvarez G."/>
        </authorList>
    </citation>
    <scope>NUCLEOTIDE SEQUENCE [LARGE SCALE GENOMIC DNA]</scope>
    <source>
        <strain evidence="2 3">20a</strain>
    </source>
</reference>
<proteinExistence type="predicted"/>
<evidence type="ECO:0000313" key="2">
    <source>
        <dbReference type="EMBL" id="ART74772.1"/>
    </source>
</evidence>
<evidence type="ECO:0000256" key="1">
    <source>
        <dbReference type="SAM" id="Coils"/>
    </source>
</evidence>
<gene>
    <name evidence="2" type="ORF">B4U37_01260</name>
</gene>
<keyword evidence="1" id="KW-0175">Coiled coil</keyword>
<dbReference type="EMBL" id="CP020880">
    <property type="protein sequence ID" value="ART74772.1"/>
    <property type="molecule type" value="Genomic_DNA"/>
</dbReference>
<evidence type="ECO:0000313" key="3">
    <source>
        <dbReference type="Proteomes" id="UP000195573"/>
    </source>
</evidence>
<keyword evidence="3" id="KW-1185">Reference proteome</keyword>
<protein>
    <submittedName>
        <fullName evidence="2">Uncharacterized protein</fullName>
    </submittedName>
</protein>